<dbReference type="OrthoDB" id="9800595at2"/>
<dbReference type="Pfam" id="PF02685">
    <property type="entry name" value="Glucokinase"/>
    <property type="match status" value="1"/>
</dbReference>
<dbReference type="GO" id="GO:0005524">
    <property type="term" value="F:ATP binding"/>
    <property type="evidence" value="ECO:0007669"/>
    <property type="project" value="UniProtKB-UniRule"/>
</dbReference>
<evidence type="ECO:0000313" key="5">
    <source>
        <dbReference type="EMBL" id="TDQ45556.1"/>
    </source>
</evidence>
<keyword evidence="3" id="KW-0547">Nucleotide-binding</keyword>
<proteinExistence type="inferred from homology"/>
<keyword evidence="6" id="KW-1185">Reference proteome</keyword>
<name>A0A4R6UHP7_9GAMM</name>
<dbReference type="Proteomes" id="UP000295375">
    <property type="component" value="Unassembled WGS sequence"/>
</dbReference>
<dbReference type="EC" id="2.7.1.2" evidence="3"/>
<keyword evidence="3" id="KW-0324">Glycolysis</keyword>
<keyword evidence="1 3" id="KW-0808">Transferase</keyword>
<dbReference type="EMBL" id="SNYM01000019">
    <property type="protein sequence ID" value="TDQ45556.1"/>
    <property type="molecule type" value="Genomic_DNA"/>
</dbReference>
<dbReference type="Gene3D" id="3.40.367.20">
    <property type="match status" value="1"/>
</dbReference>
<reference evidence="5 6" key="1">
    <citation type="submission" date="2019-03" db="EMBL/GenBank/DDBJ databases">
        <title>Genomic Encyclopedia of Type Strains, Phase IV (KMG-IV): sequencing the most valuable type-strain genomes for metagenomic binning, comparative biology and taxonomic classification.</title>
        <authorList>
            <person name="Goeker M."/>
        </authorList>
    </citation>
    <scope>NUCLEOTIDE SEQUENCE [LARGE SCALE GENOMIC DNA]</scope>
    <source>
        <strain evidence="5 6">DSM 103792</strain>
    </source>
</reference>
<dbReference type="SUPFAM" id="SSF53067">
    <property type="entry name" value="Actin-like ATPase domain"/>
    <property type="match status" value="1"/>
</dbReference>
<dbReference type="GO" id="GO:0004340">
    <property type="term" value="F:glucokinase activity"/>
    <property type="evidence" value="ECO:0007669"/>
    <property type="project" value="UniProtKB-UniRule"/>
</dbReference>
<keyword evidence="3" id="KW-0067">ATP-binding</keyword>
<dbReference type="InterPro" id="IPR003836">
    <property type="entry name" value="Glucokinase"/>
</dbReference>
<accession>A0A4R6UHP7</accession>
<sequence length="319" mass="34635">MIIADHHLNLLADIGGTNARFALYTSDKGIHDEQTLSCKEYPTLELAIEDYCRRKNAEPLRACIAIATPVVNDFIQMTNHHWGFSVNALQHHFAWQKLVVLNDFEALAMSLPHLSEKELITIGPTLRAEPGVKAVIGPGTGLGVASLMRSSSRWHALAGEGGHVSYAVQNDREFALLKVLQTRFNGYVSAERVASGPGLVNIYEGLAKVDGVTVSPLTPAEITERAHNGDRRCLEVMEIFLRALASTAGNVALTVGARGGVYIGGGIVPRLGSLFDAEAFRRNFENKGRFSSYLKSIPVWMIDSPHPAFVGAVHALQLG</sequence>
<dbReference type="GO" id="GO:0005829">
    <property type="term" value="C:cytosol"/>
    <property type="evidence" value="ECO:0007669"/>
    <property type="project" value="TreeGrafter"/>
</dbReference>
<evidence type="ECO:0000256" key="3">
    <source>
        <dbReference type="HAMAP-Rule" id="MF_00524"/>
    </source>
</evidence>
<dbReference type="PANTHER" id="PTHR47690:SF1">
    <property type="entry name" value="GLUCOKINASE"/>
    <property type="match status" value="1"/>
</dbReference>
<dbReference type="PANTHER" id="PTHR47690">
    <property type="entry name" value="GLUCOKINASE"/>
    <property type="match status" value="1"/>
</dbReference>
<protein>
    <recommendedName>
        <fullName evidence="3">Glucokinase</fullName>
        <ecNumber evidence="3">2.7.1.2</ecNumber>
    </recommendedName>
    <alternativeName>
        <fullName evidence="3">Glucose kinase</fullName>
    </alternativeName>
</protein>
<dbReference type="InterPro" id="IPR043129">
    <property type="entry name" value="ATPase_NBD"/>
</dbReference>
<evidence type="ECO:0000313" key="6">
    <source>
        <dbReference type="Proteomes" id="UP000295375"/>
    </source>
</evidence>
<evidence type="ECO:0000256" key="1">
    <source>
        <dbReference type="ARBA" id="ARBA00022679"/>
    </source>
</evidence>
<dbReference type="CDD" id="cd24008">
    <property type="entry name" value="ASKHA_NBD_GLK"/>
    <property type="match status" value="1"/>
</dbReference>
<comment type="subcellular location">
    <subcellularLocation>
        <location evidence="3">Cytoplasm</location>
    </subcellularLocation>
</comment>
<comment type="catalytic activity">
    <reaction evidence="3">
        <text>D-glucose + ATP = D-glucose 6-phosphate + ADP + H(+)</text>
        <dbReference type="Rhea" id="RHEA:17825"/>
        <dbReference type="ChEBI" id="CHEBI:4167"/>
        <dbReference type="ChEBI" id="CHEBI:15378"/>
        <dbReference type="ChEBI" id="CHEBI:30616"/>
        <dbReference type="ChEBI" id="CHEBI:61548"/>
        <dbReference type="ChEBI" id="CHEBI:456216"/>
        <dbReference type="EC" id="2.7.1.2"/>
    </reaction>
</comment>
<comment type="caution">
    <text evidence="5">The sequence shown here is derived from an EMBL/GenBank/DDBJ whole genome shotgun (WGS) entry which is preliminary data.</text>
</comment>
<dbReference type="GO" id="GO:0006096">
    <property type="term" value="P:glycolytic process"/>
    <property type="evidence" value="ECO:0007669"/>
    <property type="project" value="UniProtKB-UniRule"/>
</dbReference>
<comment type="similarity">
    <text evidence="3 4">Belongs to the bacterial glucokinase family.</text>
</comment>
<gene>
    <name evidence="3" type="primary">glk</name>
    <name evidence="5" type="ORF">EV696_11924</name>
</gene>
<dbReference type="GO" id="GO:0005536">
    <property type="term" value="F:D-glucose binding"/>
    <property type="evidence" value="ECO:0007669"/>
    <property type="project" value="InterPro"/>
</dbReference>
<organism evidence="5 6">
    <name type="scientific">Permianibacter aggregans</name>
    <dbReference type="NCBI Taxonomy" id="1510150"/>
    <lineage>
        <taxon>Bacteria</taxon>
        <taxon>Pseudomonadati</taxon>
        <taxon>Pseudomonadota</taxon>
        <taxon>Gammaproteobacteria</taxon>
        <taxon>Pseudomonadales</taxon>
        <taxon>Pseudomonadaceae</taxon>
        <taxon>Permianibacter</taxon>
    </lineage>
</organism>
<evidence type="ECO:0000256" key="2">
    <source>
        <dbReference type="ARBA" id="ARBA00022777"/>
    </source>
</evidence>
<feature type="binding site" evidence="3">
    <location>
        <begin position="12"/>
        <end position="17"/>
    </location>
    <ligand>
        <name>ATP</name>
        <dbReference type="ChEBI" id="CHEBI:30616"/>
    </ligand>
</feature>
<dbReference type="Gene3D" id="3.30.420.40">
    <property type="match status" value="1"/>
</dbReference>
<dbReference type="NCBIfam" id="TIGR00749">
    <property type="entry name" value="glk"/>
    <property type="match status" value="1"/>
</dbReference>
<evidence type="ECO:0000256" key="4">
    <source>
        <dbReference type="RuleBase" id="RU004046"/>
    </source>
</evidence>
<dbReference type="RefSeq" id="WP_133592607.1">
    <property type="nucleotide sequence ID" value="NZ_CP037953.1"/>
</dbReference>
<dbReference type="AlphaFoldDB" id="A0A4R6UHP7"/>
<keyword evidence="3" id="KW-0963">Cytoplasm</keyword>
<keyword evidence="2 3" id="KW-0418">Kinase</keyword>
<dbReference type="InterPro" id="IPR050201">
    <property type="entry name" value="Bacterial_glucokinase"/>
</dbReference>
<dbReference type="HAMAP" id="MF_00524">
    <property type="entry name" value="Glucokinase"/>
    <property type="match status" value="1"/>
</dbReference>